<evidence type="ECO:0008006" key="5">
    <source>
        <dbReference type="Google" id="ProtNLM"/>
    </source>
</evidence>
<dbReference type="EMBL" id="JAFCMP010000068">
    <property type="protein sequence ID" value="KAG5188582.1"/>
    <property type="molecule type" value="Genomic_DNA"/>
</dbReference>
<name>A0A835Z6I4_9STRA</name>
<keyword evidence="2" id="KW-0732">Signal</keyword>
<gene>
    <name evidence="3" type="ORF">JKP88DRAFT_262287</name>
</gene>
<evidence type="ECO:0000313" key="4">
    <source>
        <dbReference type="Proteomes" id="UP000664859"/>
    </source>
</evidence>
<dbReference type="SUPFAM" id="SSF48371">
    <property type="entry name" value="ARM repeat"/>
    <property type="match status" value="1"/>
</dbReference>
<protein>
    <recommendedName>
        <fullName evidence="5">Pre-rRNA-processing protein RIX1 N-terminal domain-containing protein</fullName>
    </recommendedName>
</protein>
<reference evidence="3" key="1">
    <citation type="submission" date="2021-02" db="EMBL/GenBank/DDBJ databases">
        <title>First Annotated Genome of the Yellow-green Alga Tribonema minus.</title>
        <authorList>
            <person name="Mahan K.M."/>
        </authorList>
    </citation>
    <scope>NUCLEOTIDE SEQUENCE</scope>
    <source>
        <strain evidence="3">UTEX B ZZ1240</strain>
    </source>
</reference>
<accession>A0A835Z6I4</accession>
<comment type="caution">
    <text evidence="3">The sequence shown here is derived from an EMBL/GenBank/DDBJ whole genome shotgun (WGS) entry which is preliminary data.</text>
</comment>
<feature type="chain" id="PRO_5032326789" description="Pre-rRNA-processing protein RIX1 N-terminal domain-containing protein" evidence="2">
    <location>
        <begin position="27"/>
        <end position="1299"/>
    </location>
</feature>
<feature type="region of interest" description="Disordered" evidence="1">
    <location>
        <begin position="1183"/>
        <end position="1205"/>
    </location>
</feature>
<evidence type="ECO:0000313" key="3">
    <source>
        <dbReference type="EMBL" id="KAG5188582.1"/>
    </source>
</evidence>
<dbReference type="InterPro" id="IPR016024">
    <property type="entry name" value="ARM-type_fold"/>
</dbReference>
<sequence>MRCNGLTRMLTGIHLLCALLQDGGHAAATLCQAIPPELSDPNTTGLLRSRVARVVLELHSKQDSVRLTPVQLGVVLRFLKDTLLLLSDGSMLVHDVVSALAIVMRLHGSTHDLALEADGFLPVLLRQANAPAELTYRSAALEALTATCVKSWPTLADKWRGAACNCLSSSLAAHWRLEDMQSVEAQLCATAASGLVQVVSCKGGEQPLSPFLPRIMLALNHLVQPMSLARRRITSHPQHAFQESAAMRDITAAQTQSLNLLAALAKHMARDVYAHWGMFLPSHATPLSRVSSGDEEPGGVVREGGLVAIMEQQSVASEVRCAAASTAAALISSAPLKLWMSSGSGLIGGAGLGGRTAAMLLYLQQKLLTCLHSTVDSDVLVKLCHCVAALAATVPYAAMDGGNSTEPMLADTAAAALDATFIRLLHQLGELVAQHGLVQAGPPRAMSSSSPPLAATMPQPPIAAARTAATGPLPAVPAVAVGACQAISAAFNREPPTAAADQFLSTFTTHTQRFTAEGLQEADGQPERFVACLLKLARRSKLRTEALLVLARIASTLPHHLLCSGGGGCGDSGNSGVRIALQLCFGDPDQNLRLHALKVRSTCLLLLTAATKDSATGVSAAACKVLGVVLSSDSDDDGSVSQWRLDQAFTATCLAALAAVLSTGVSYQSAPGQRTSAPSPQPSRMQMSAAVAAVGQIARHFYLRFTAVEAHPFRYLSQADEHSTCSLPSTHMLLLLQQLLPTMTGADDLVPVATAVTAMGYLAALLTPEQCCMPPRCAMHPQPTDASVCVQQLTSGICAALQGISNAGHASMPGGVSLADLTSMSTAISSVHTHINDKGRVTPPRRKARAAAADSTGWMMGACYCKALGALLTGAASAMWRGHCAQGSCARVCSAQGASSCTWQDIWAMALMALVSGADAAAAGLTCVPHTEHNPKGAALKDKLARVKAITHAARALHTFTWRLATLRDAHLTALSDGESMMTAFDTERLLTTSLRALQAAMGEADRTDRNSSSGNAGASNSIDELVAAAAHLAVTALTVVTVSSHTVGKGVGGNSGALVDSAGALLALLSLADADDHPVHGTGSRVTGVMARAGSAAAEHLAQLWMPAYASACQTCNTQTTVSAFGAWCAAVEAQACTTLDGHVTGEGPSGRAPMPANANTAEHLADVILTGLAVATSDSLHDDASWPQDASSGGSLPKEALHAASAPAAADMFEGIETHTQSRVLPAALACRFQTLAQERQSALAASLRTGWASASSTPDEVPAAQHHRMDRSAVERMAAAGCMSRQDLQGTEEDEI</sequence>
<evidence type="ECO:0000256" key="2">
    <source>
        <dbReference type="SAM" id="SignalP"/>
    </source>
</evidence>
<proteinExistence type="predicted"/>
<feature type="region of interest" description="Disordered" evidence="1">
    <location>
        <begin position="1254"/>
        <end position="1274"/>
    </location>
</feature>
<organism evidence="3 4">
    <name type="scientific">Tribonema minus</name>
    <dbReference type="NCBI Taxonomy" id="303371"/>
    <lineage>
        <taxon>Eukaryota</taxon>
        <taxon>Sar</taxon>
        <taxon>Stramenopiles</taxon>
        <taxon>Ochrophyta</taxon>
        <taxon>PX clade</taxon>
        <taxon>Xanthophyceae</taxon>
        <taxon>Tribonematales</taxon>
        <taxon>Tribonemataceae</taxon>
        <taxon>Tribonema</taxon>
    </lineage>
</organism>
<feature type="signal peptide" evidence="2">
    <location>
        <begin position="1"/>
        <end position="26"/>
    </location>
</feature>
<keyword evidence="4" id="KW-1185">Reference proteome</keyword>
<evidence type="ECO:0000256" key="1">
    <source>
        <dbReference type="SAM" id="MobiDB-lite"/>
    </source>
</evidence>
<dbReference type="Proteomes" id="UP000664859">
    <property type="component" value="Unassembled WGS sequence"/>
</dbReference>